<evidence type="ECO:0000259" key="3">
    <source>
        <dbReference type="Pfam" id="PF03061"/>
    </source>
</evidence>
<accession>A0A5P2G6H6</accession>
<dbReference type="Proteomes" id="UP000292424">
    <property type="component" value="Chromosome"/>
</dbReference>
<name>A0A5P2G6H6_9BACT</name>
<proteinExistence type="inferred from homology"/>
<dbReference type="PANTHER" id="PTHR31793">
    <property type="entry name" value="4-HYDROXYBENZOYL-COA THIOESTERASE FAMILY MEMBER"/>
    <property type="match status" value="1"/>
</dbReference>
<dbReference type="InterPro" id="IPR029069">
    <property type="entry name" value="HotDog_dom_sf"/>
</dbReference>
<dbReference type="PIRSF" id="PIRSF003230">
    <property type="entry name" value="YbgC"/>
    <property type="match status" value="1"/>
</dbReference>
<dbReference type="InterPro" id="IPR050563">
    <property type="entry name" value="4-hydroxybenzoyl-CoA_TE"/>
</dbReference>
<organism evidence="4 5">
    <name type="scientific">Rhizosphaericola mali</name>
    <dbReference type="NCBI Taxonomy" id="2545455"/>
    <lineage>
        <taxon>Bacteria</taxon>
        <taxon>Pseudomonadati</taxon>
        <taxon>Bacteroidota</taxon>
        <taxon>Chitinophagia</taxon>
        <taxon>Chitinophagales</taxon>
        <taxon>Chitinophagaceae</taxon>
        <taxon>Rhizosphaericola</taxon>
    </lineage>
</organism>
<dbReference type="CDD" id="cd00586">
    <property type="entry name" value="4HBT"/>
    <property type="match status" value="1"/>
</dbReference>
<dbReference type="NCBIfam" id="TIGR00051">
    <property type="entry name" value="YbgC/FadM family acyl-CoA thioesterase"/>
    <property type="match status" value="1"/>
</dbReference>
<dbReference type="InterPro" id="IPR006684">
    <property type="entry name" value="YbgC/YbaW"/>
</dbReference>
<protein>
    <submittedName>
        <fullName evidence="4">Acyl-CoA thioesterase</fullName>
    </submittedName>
</protein>
<dbReference type="PANTHER" id="PTHR31793:SF27">
    <property type="entry name" value="NOVEL THIOESTERASE SUPERFAMILY DOMAIN AND SAPOSIN A-TYPE DOMAIN CONTAINING PROTEIN (0610012H03RIK)"/>
    <property type="match status" value="1"/>
</dbReference>
<dbReference type="EMBL" id="CP044016">
    <property type="protein sequence ID" value="QES89542.1"/>
    <property type="molecule type" value="Genomic_DNA"/>
</dbReference>
<dbReference type="InterPro" id="IPR006683">
    <property type="entry name" value="Thioestr_dom"/>
</dbReference>
<feature type="domain" description="Thioesterase" evidence="3">
    <location>
        <begin position="18"/>
        <end position="100"/>
    </location>
</feature>
<dbReference type="Pfam" id="PF03061">
    <property type="entry name" value="4HBT"/>
    <property type="match status" value="1"/>
</dbReference>
<dbReference type="KEGG" id="arac:E0W69_013005"/>
<dbReference type="AlphaFoldDB" id="A0A5P2G6H6"/>
<dbReference type="RefSeq" id="WP_131330485.1">
    <property type="nucleotide sequence ID" value="NZ_CP044016.1"/>
</dbReference>
<dbReference type="Gene3D" id="3.10.129.10">
    <property type="entry name" value="Hotdog Thioesterase"/>
    <property type="match status" value="1"/>
</dbReference>
<gene>
    <name evidence="4" type="ORF">E0W69_013005</name>
</gene>
<dbReference type="OrthoDB" id="9800856at2"/>
<dbReference type="GO" id="GO:0047617">
    <property type="term" value="F:fatty acyl-CoA hydrolase activity"/>
    <property type="evidence" value="ECO:0007669"/>
    <property type="project" value="TreeGrafter"/>
</dbReference>
<evidence type="ECO:0000313" key="4">
    <source>
        <dbReference type="EMBL" id="QES89542.1"/>
    </source>
</evidence>
<keyword evidence="2" id="KW-0378">Hydrolase</keyword>
<evidence type="ECO:0000256" key="1">
    <source>
        <dbReference type="ARBA" id="ARBA00005953"/>
    </source>
</evidence>
<comment type="similarity">
    <text evidence="1">Belongs to the 4-hydroxybenzoyl-CoA thioesterase family.</text>
</comment>
<keyword evidence="5" id="KW-1185">Reference proteome</keyword>
<reference evidence="4 5" key="1">
    <citation type="submission" date="2019-09" db="EMBL/GenBank/DDBJ databases">
        <title>Complete genome sequence of Arachidicoccus sp. B3-10 isolated from apple orchard soil.</title>
        <authorList>
            <person name="Kim H.S."/>
            <person name="Han K.-I."/>
            <person name="Suh M.K."/>
            <person name="Lee K.C."/>
            <person name="Eom M.K."/>
            <person name="Kim J.-S."/>
            <person name="Kang S.W."/>
            <person name="Sin Y."/>
            <person name="Lee J.-S."/>
        </authorList>
    </citation>
    <scope>NUCLEOTIDE SEQUENCE [LARGE SCALE GENOMIC DNA]</scope>
    <source>
        <strain evidence="4 5">B3-10</strain>
    </source>
</reference>
<evidence type="ECO:0000313" key="5">
    <source>
        <dbReference type="Proteomes" id="UP000292424"/>
    </source>
</evidence>
<evidence type="ECO:0000256" key="2">
    <source>
        <dbReference type="ARBA" id="ARBA00022801"/>
    </source>
</evidence>
<sequence>MFEATTQIRVRYAETDKMGIVYYGNYPTYFEVGRVEAIRGLGYSYKQMEEDGIMMPVVDMKIKYLRPAMYDDLLTIKTQVRQAPSHRIVFHSEILNAEGKILTKSEITLFFVSSKTFERVSTPKVLLDKMVEFFD</sequence>
<dbReference type="SUPFAM" id="SSF54637">
    <property type="entry name" value="Thioesterase/thiol ester dehydrase-isomerase"/>
    <property type="match status" value="1"/>
</dbReference>